<dbReference type="InterPro" id="IPR000531">
    <property type="entry name" value="Beta-barrel_TonB"/>
</dbReference>
<evidence type="ECO:0000313" key="16">
    <source>
        <dbReference type="EMBL" id="GEO06077.1"/>
    </source>
</evidence>
<keyword evidence="6" id="KW-0732">Signal</keyword>
<keyword evidence="11 12" id="KW-0998">Cell outer membrane</keyword>
<dbReference type="PANTHER" id="PTHR32552:SF68">
    <property type="entry name" value="FERRICHROME OUTER MEMBRANE TRANSPORTER_PHAGE RECEPTOR"/>
    <property type="match status" value="1"/>
</dbReference>
<feature type="domain" description="TonB-dependent receptor plug" evidence="15">
    <location>
        <begin position="115"/>
        <end position="221"/>
    </location>
</feature>
<dbReference type="PROSITE" id="PS52016">
    <property type="entry name" value="TONB_DEPENDENT_REC_3"/>
    <property type="match status" value="1"/>
</dbReference>
<dbReference type="Gene3D" id="2.40.170.20">
    <property type="entry name" value="TonB-dependent receptor, beta-barrel domain"/>
    <property type="match status" value="1"/>
</dbReference>
<evidence type="ECO:0000256" key="3">
    <source>
        <dbReference type="ARBA" id="ARBA00022452"/>
    </source>
</evidence>
<keyword evidence="7" id="KW-0408">Iron</keyword>
<dbReference type="Proteomes" id="UP000321532">
    <property type="component" value="Unassembled WGS sequence"/>
</dbReference>
<dbReference type="SUPFAM" id="SSF56935">
    <property type="entry name" value="Porins"/>
    <property type="match status" value="1"/>
</dbReference>
<keyword evidence="8" id="KW-0406">Ion transport</keyword>
<dbReference type="Pfam" id="PF13715">
    <property type="entry name" value="CarbopepD_reg_2"/>
    <property type="match status" value="1"/>
</dbReference>
<dbReference type="SUPFAM" id="SSF49464">
    <property type="entry name" value="Carboxypeptidase regulatory domain-like"/>
    <property type="match status" value="1"/>
</dbReference>
<keyword evidence="9 13" id="KW-0798">TonB box</keyword>
<dbReference type="AlphaFoldDB" id="A0A512B2S9"/>
<evidence type="ECO:0000256" key="13">
    <source>
        <dbReference type="RuleBase" id="RU003357"/>
    </source>
</evidence>
<evidence type="ECO:0000256" key="12">
    <source>
        <dbReference type="PROSITE-ProRule" id="PRU01360"/>
    </source>
</evidence>
<dbReference type="CDD" id="cd01347">
    <property type="entry name" value="ligand_gated_channel"/>
    <property type="match status" value="1"/>
</dbReference>
<comment type="similarity">
    <text evidence="12 13">Belongs to the TonB-dependent receptor family.</text>
</comment>
<dbReference type="Pfam" id="PF00593">
    <property type="entry name" value="TonB_dep_Rec_b-barrel"/>
    <property type="match status" value="1"/>
</dbReference>
<organism evidence="16 17">
    <name type="scientific">Adhaeribacter aerolatus</name>
    <dbReference type="NCBI Taxonomy" id="670289"/>
    <lineage>
        <taxon>Bacteria</taxon>
        <taxon>Pseudomonadati</taxon>
        <taxon>Bacteroidota</taxon>
        <taxon>Cytophagia</taxon>
        <taxon>Cytophagales</taxon>
        <taxon>Hymenobacteraceae</taxon>
        <taxon>Adhaeribacter</taxon>
    </lineage>
</organism>
<evidence type="ECO:0000256" key="2">
    <source>
        <dbReference type="ARBA" id="ARBA00022448"/>
    </source>
</evidence>
<comment type="caution">
    <text evidence="16">The sequence shown here is derived from an EMBL/GenBank/DDBJ whole genome shotgun (WGS) entry which is preliminary data.</text>
</comment>
<evidence type="ECO:0000259" key="15">
    <source>
        <dbReference type="Pfam" id="PF07715"/>
    </source>
</evidence>
<evidence type="ECO:0000256" key="1">
    <source>
        <dbReference type="ARBA" id="ARBA00004571"/>
    </source>
</evidence>
<dbReference type="RefSeq" id="WP_146901388.1">
    <property type="nucleotide sequence ID" value="NZ_BJYS01000031.1"/>
</dbReference>
<dbReference type="GO" id="GO:0009279">
    <property type="term" value="C:cell outer membrane"/>
    <property type="evidence" value="ECO:0007669"/>
    <property type="project" value="UniProtKB-SubCell"/>
</dbReference>
<keyword evidence="10 12" id="KW-0472">Membrane</keyword>
<feature type="domain" description="TonB-dependent receptor-like beta-barrel" evidence="14">
    <location>
        <begin position="294"/>
        <end position="724"/>
    </location>
</feature>
<evidence type="ECO:0000256" key="6">
    <source>
        <dbReference type="ARBA" id="ARBA00022729"/>
    </source>
</evidence>
<keyword evidence="2 12" id="KW-0813">Transport</keyword>
<keyword evidence="4" id="KW-0410">Iron transport</keyword>
<evidence type="ECO:0000259" key="14">
    <source>
        <dbReference type="Pfam" id="PF00593"/>
    </source>
</evidence>
<name>A0A512B2S9_9BACT</name>
<dbReference type="Gene3D" id="2.60.40.1120">
    <property type="entry name" value="Carboxypeptidase-like, regulatory domain"/>
    <property type="match status" value="1"/>
</dbReference>
<dbReference type="Gene3D" id="2.170.130.10">
    <property type="entry name" value="TonB-dependent receptor, plug domain"/>
    <property type="match status" value="1"/>
</dbReference>
<proteinExistence type="inferred from homology"/>
<gene>
    <name evidence="16" type="ORF">AAE02nite_37410</name>
</gene>
<dbReference type="PANTHER" id="PTHR32552">
    <property type="entry name" value="FERRICHROME IRON RECEPTOR-RELATED"/>
    <property type="match status" value="1"/>
</dbReference>
<sequence length="764" mass="84755">MKNIFMSILLVLMFSVVTYAQMPVKGQVVDALTKEALPGVNLRFAGSPAGGTSNADGSFALSATSPGDSITVSFIGYNSQKVAVKRDMLLIQLHPAFSELNQVIVSASREAQSRTEAPIAISTISKQVLLETKAVTLDQVLNKVSGVYMVNLGNEQHTMAIRQPIGYRSLFLYLEDGIPIRPTGDFNHNALIEINMAALKTMEIIRGPSSSLYGSEAIGGAINFITQAPSQILTAKLQAESSNLGYKRTDFAVSNTFGKLGIFAGGYYANQRNGIISHSDFNKLAFTLRGDYNISDKSKLITTASLIDYHTDQTGGLDSTKFYGKKYESLQTFTYRKVNALRVRSTLDHQWNAKNNTTVNAFFRRNAIGQNPFYAIRNMAGNAAKASGEMNTDAFKSYGLVAQHKKDFNFLDARIIGGLSLDYSPATYEAYFINIDRNQAGVYTNFTRTDSLLTDYSVNLLNTAAYGQLEISPLPKAKVVAALRYDRLDFNFDNKLTPNAFTGAPDERNNFTSLSPKLGFTYFINTNMGTYANYSVGFAPPQITDLYRGVKVPTLKPSTYGNYEAGGWLSFNQNKGYLDVSIYQLNGTNEIISVRLPDGSYQNQNAGKTKHQGVEYTLKYAPVKSLNLRISGTNARHVFTDYVERGNIYNHNEMATAPRFISNSEVTYKPDFLPGLRLGLEWQHLGKYYMDAGNTEYYEGYNLFNFRTGYTIKGVEVWLNALNLTDKLYATTVDKFSYGKSYRQGIPRTFNLGIAYNFSAKAPQ</sequence>
<keyword evidence="3 12" id="KW-1134">Transmembrane beta strand</keyword>
<dbReference type="EMBL" id="BJYS01000031">
    <property type="protein sequence ID" value="GEO06077.1"/>
    <property type="molecule type" value="Genomic_DNA"/>
</dbReference>
<evidence type="ECO:0000256" key="10">
    <source>
        <dbReference type="ARBA" id="ARBA00023136"/>
    </source>
</evidence>
<keyword evidence="5 12" id="KW-0812">Transmembrane</keyword>
<dbReference type="GO" id="GO:0015344">
    <property type="term" value="F:siderophore uptake transmembrane transporter activity"/>
    <property type="evidence" value="ECO:0007669"/>
    <property type="project" value="TreeGrafter"/>
</dbReference>
<keyword evidence="17" id="KW-1185">Reference proteome</keyword>
<dbReference type="InterPro" id="IPR008969">
    <property type="entry name" value="CarboxyPept-like_regulatory"/>
</dbReference>
<evidence type="ECO:0000256" key="11">
    <source>
        <dbReference type="ARBA" id="ARBA00023237"/>
    </source>
</evidence>
<dbReference type="InterPro" id="IPR036942">
    <property type="entry name" value="Beta-barrel_TonB_sf"/>
</dbReference>
<reference evidence="16 17" key="1">
    <citation type="submission" date="2019-07" db="EMBL/GenBank/DDBJ databases">
        <title>Whole genome shotgun sequence of Adhaeribacter aerolatus NBRC 106133.</title>
        <authorList>
            <person name="Hosoyama A."/>
            <person name="Uohara A."/>
            <person name="Ohji S."/>
            <person name="Ichikawa N."/>
        </authorList>
    </citation>
    <scope>NUCLEOTIDE SEQUENCE [LARGE SCALE GENOMIC DNA]</scope>
    <source>
        <strain evidence="16 17">NBRC 106133</strain>
    </source>
</reference>
<keyword evidence="16" id="KW-0675">Receptor</keyword>
<dbReference type="InterPro" id="IPR037066">
    <property type="entry name" value="Plug_dom_sf"/>
</dbReference>
<evidence type="ECO:0000256" key="8">
    <source>
        <dbReference type="ARBA" id="ARBA00023065"/>
    </source>
</evidence>
<accession>A0A512B2S9</accession>
<comment type="subcellular location">
    <subcellularLocation>
        <location evidence="1 12">Cell outer membrane</location>
        <topology evidence="1 12">Multi-pass membrane protein</topology>
    </subcellularLocation>
</comment>
<dbReference type="InterPro" id="IPR039426">
    <property type="entry name" value="TonB-dep_rcpt-like"/>
</dbReference>
<evidence type="ECO:0000313" key="17">
    <source>
        <dbReference type="Proteomes" id="UP000321532"/>
    </source>
</evidence>
<dbReference type="Pfam" id="PF07715">
    <property type="entry name" value="Plug"/>
    <property type="match status" value="1"/>
</dbReference>
<dbReference type="OrthoDB" id="9782587at2"/>
<protein>
    <submittedName>
        <fullName evidence="16">TonB-dependent receptor</fullName>
    </submittedName>
</protein>
<evidence type="ECO:0000256" key="9">
    <source>
        <dbReference type="ARBA" id="ARBA00023077"/>
    </source>
</evidence>
<dbReference type="InterPro" id="IPR012910">
    <property type="entry name" value="Plug_dom"/>
</dbReference>
<evidence type="ECO:0000256" key="5">
    <source>
        <dbReference type="ARBA" id="ARBA00022692"/>
    </source>
</evidence>
<evidence type="ECO:0000256" key="4">
    <source>
        <dbReference type="ARBA" id="ARBA00022496"/>
    </source>
</evidence>
<evidence type="ECO:0000256" key="7">
    <source>
        <dbReference type="ARBA" id="ARBA00023004"/>
    </source>
</evidence>